<accession>A0AA35QQS5</accession>
<proteinExistence type="predicted"/>
<feature type="compositionally biased region" description="Basic and acidic residues" evidence="1">
    <location>
        <begin position="71"/>
        <end position="80"/>
    </location>
</feature>
<dbReference type="AlphaFoldDB" id="A0AA35QQS5"/>
<protein>
    <submittedName>
        <fullName evidence="2">Uncharacterized protein</fullName>
    </submittedName>
</protein>
<dbReference type="Proteomes" id="UP001178461">
    <property type="component" value="Unassembled WGS sequence"/>
</dbReference>
<gene>
    <name evidence="2" type="ORF">PODLI_1B040502</name>
</gene>
<dbReference type="EMBL" id="CANTUW010000417">
    <property type="protein sequence ID" value="CAI7935396.1"/>
    <property type="molecule type" value="Genomic_DNA"/>
</dbReference>
<feature type="compositionally biased region" description="Basic and acidic residues" evidence="1">
    <location>
        <begin position="88"/>
        <end position="106"/>
    </location>
</feature>
<reference evidence="2" key="1">
    <citation type="submission" date="2022-12" db="EMBL/GenBank/DDBJ databases">
        <authorList>
            <person name="Alioto T."/>
            <person name="Alioto T."/>
            <person name="Gomez Garrido J."/>
        </authorList>
    </citation>
    <scope>NUCLEOTIDE SEQUENCE</scope>
</reference>
<name>A0AA35QQS5_9SAUR</name>
<feature type="region of interest" description="Disordered" evidence="1">
    <location>
        <begin position="69"/>
        <end position="113"/>
    </location>
</feature>
<organism evidence="2 3">
    <name type="scientific">Podarcis lilfordi</name>
    <name type="common">Lilford's wall lizard</name>
    <dbReference type="NCBI Taxonomy" id="74358"/>
    <lineage>
        <taxon>Eukaryota</taxon>
        <taxon>Metazoa</taxon>
        <taxon>Chordata</taxon>
        <taxon>Craniata</taxon>
        <taxon>Vertebrata</taxon>
        <taxon>Euteleostomi</taxon>
        <taxon>Lepidosauria</taxon>
        <taxon>Squamata</taxon>
        <taxon>Bifurcata</taxon>
        <taxon>Unidentata</taxon>
        <taxon>Episquamata</taxon>
        <taxon>Laterata</taxon>
        <taxon>Lacertibaenia</taxon>
        <taxon>Lacertidae</taxon>
        <taxon>Podarcis</taxon>
    </lineage>
</organism>
<evidence type="ECO:0000313" key="2">
    <source>
        <dbReference type="EMBL" id="CAI7935396.1"/>
    </source>
</evidence>
<evidence type="ECO:0000313" key="3">
    <source>
        <dbReference type="Proteomes" id="UP001178461"/>
    </source>
</evidence>
<keyword evidence="3" id="KW-1185">Reference proteome</keyword>
<comment type="caution">
    <text evidence="2">The sequence shown here is derived from an EMBL/GenBank/DDBJ whole genome shotgun (WGS) entry which is preliminary data.</text>
</comment>
<feature type="non-terminal residue" evidence="2">
    <location>
        <position position="1"/>
    </location>
</feature>
<evidence type="ECO:0000256" key="1">
    <source>
        <dbReference type="SAM" id="MobiDB-lite"/>
    </source>
</evidence>
<sequence>YLLLSPRPHNPQPPPPVCRTSSFCSSSPQSGFCFRNERREPPSQTACFSRTWSFCVGLLFCAVARGGGRFRKGEEGRQDPPPRGCCGKGKENRERGQRGSVTDKLRYNPSASDDSDCMNLPKGPIFLIDSACGWRLYTQGLPIQAKDCQY</sequence>